<feature type="transmembrane region" description="Helical" evidence="7">
    <location>
        <begin position="213"/>
        <end position="230"/>
    </location>
</feature>
<evidence type="ECO:0000256" key="3">
    <source>
        <dbReference type="ARBA" id="ARBA00022692"/>
    </source>
</evidence>
<dbReference type="InterPro" id="IPR036259">
    <property type="entry name" value="MFS_trans_sf"/>
</dbReference>
<dbReference type="PROSITE" id="PS50850">
    <property type="entry name" value="MFS"/>
    <property type="match status" value="1"/>
</dbReference>
<feature type="transmembrane region" description="Helical" evidence="7">
    <location>
        <begin position="60"/>
        <end position="79"/>
    </location>
</feature>
<feature type="region of interest" description="Disordered" evidence="6">
    <location>
        <begin position="304"/>
        <end position="363"/>
    </location>
</feature>
<comment type="subcellular location">
    <subcellularLocation>
        <location evidence="1">Cell membrane</location>
        <topology evidence="1">Multi-pass membrane protein</topology>
    </subcellularLocation>
</comment>
<dbReference type="InterPro" id="IPR011701">
    <property type="entry name" value="MFS"/>
</dbReference>
<feature type="transmembrane region" description="Helical" evidence="7">
    <location>
        <begin position="21"/>
        <end position="48"/>
    </location>
</feature>
<keyword evidence="2" id="KW-0813">Transport</keyword>
<evidence type="ECO:0000256" key="7">
    <source>
        <dbReference type="SAM" id="Phobius"/>
    </source>
</evidence>
<proteinExistence type="predicted"/>
<feature type="transmembrane region" description="Helical" evidence="7">
    <location>
        <begin position="120"/>
        <end position="141"/>
    </location>
</feature>
<evidence type="ECO:0000313" key="9">
    <source>
        <dbReference type="EMBL" id="KAA8888575.1"/>
    </source>
</evidence>
<dbReference type="GO" id="GO:0005886">
    <property type="term" value="C:plasma membrane"/>
    <property type="evidence" value="ECO:0007669"/>
    <property type="project" value="UniProtKB-SubCell"/>
</dbReference>
<feature type="transmembrane region" description="Helical" evidence="7">
    <location>
        <begin position="236"/>
        <end position="260"/>
    </location>
</feature>
<evidence type="ECO:0000256" key="6">
    <source>
        <dbReference type="SAM" id="MobiDB-lite"/>
    </source>
</evidence>
<dbReference type="AlphaFoldDB" id="A0A5N0EKM3"/>
<dbReference type="EMBL" id="VXLC01000004">
    <property type="protein sequence ID" value="KAA8888575.1"/>
    <property type="molecule type" value="Genomic_DNA"/>
</dbReference>
<keyword evidence="3 7" id="KW-0812">Transmembrane</keyword>
<dbReference type="CDD" id="cd17321">
    <property type="entry name" value="MFS_MMR_MDR_like"/>
    <property type="match status" value="1"/>
</dbReference>
<dbReference type="SUPFAM" id="SSF103473">
    <property type="entry name" value="MFS general substrate transporter"/>
    <property type="match status" value="1"/>
</dbReference>
<accession>A0A5N0EKM3</accession>
<dbReference type="GO" id="GO:0022857">
    <property type="term" value="F:transmembrane transporter activity"/>
    <property type="evidence" value="ECO:0007669"/>
    <property type="project" value="InterPro"/>
</dbReference>
<dbReference type="Pfam" id="PF07690">
    <property type="entry name" value="MFS_1"/>
    <property type="match status" value="1"/>
</dbReference>
<protein>
    <submittedName>
        <fullName evidence="9">MFS transporter</fullName>
    </submittedName>
</protein>
<evidence type="ECO:0000256" key="4">
    <source>
        <dbReference type="ARBA" id="ARBA00022989"/>
    </source>
</evidence>
<evidence type="ECO:0000313" key="10">
    <source>
        <dbReference type="Proteomes" id="UP000323876"/>
    </source>
</evidence>
<keyword evidence="10" id="KW-1185">Reference proteome</keyword>
<dbReference type="PANTHER" id="PTHR42718:SF9">
    <property type="entry name" value="MAJOR FACILITATOR SUPERFAMILY MULTIDRUG TRANSPORTER MFSC"/>
    <property type="match status" value="1"/>
</dbReference>
<evidence type="ECO:0000256" key="2">
    <source>
        <dbReference type="ARBA" id="ARBA00022448"/>
    </source>
</evidence>
<feature type="transmembrane region" description="Helical" evidence="7">
    <location>
        <begin position="182"/>
        <end position="201"/>
    </location>
</feature>
<comment type="caution">
    <text evidence="9">The sequence shown here is derived from an EMBL/GenBank/DDBJ whole genome shotgun (WGS) entry which is preliminary data.</text>
</comment>
<keyword evidence="5 7" id="KW-0472">Membrane</keyword>
<feature type="transmembrane region" description="Helical" evidence="7">
    <location>
        <begin position="153"/>
        <end position="176"/>
    </location>
</feature>
<dbReference type="Proteomes" id="UP000323876">
    <property type="component" value="Unassembled WGS sequence"/>
</dbReference>
<dbReference type="PANTHER" id="PTHR42718">
    <property type="entry name" value="MAJOR FACILITATOR SUPERFAMILY MULTIDRUG TRANSPORTER MFSC"/>
    <property type="match status" value="1"/>
</dbReference>
<dbReference type="Gene3D" id="1.20.1720.10">
    <property type="entry name" value="Multidrug resistance protein D"/>
    <property type="match status" value="1"/>
</dbReference>
<keyword evidence="4 7" id="KW-1133">Transmembrane helix</keyword>
<gene>
    <name evidence="9" type="ORF">F3087_16405</name>
</gene>
<evidence type="ECO:0000259" key="8">
    <source>
        <dbReference type="PROSITE" id="PS50850"/>
    </source>
</evidence>
<feature type="domain" description="Major facilitator superfamily (MFS) profile" evidence="8">
    <location>
        <begin position="25"/>
        <end position="363"/>
    </location>
</feature>
<name>A0A5N0EKM3_9NOCA</name>
<feature type="compositionally biased region" description="Basic and acidic residues" evidence="6">
    <location>
        <begin position="334"/>
        <end position="349"/>
    </location>
</feature>
<organism evidence="9 10">
    <name type="scientific">Nocardia colli</name>
    <dbReference type="NCBI Taxonomy" id="2545717"/>
    <lineage>
        <taxon>Bacteria</taxon>
        <taxon>Bacillati</taxon>
        <taxon>Actinomycetota</taxon>
        <taxon>Actinomycetes</taxon>
        <taxon>Mycobacteriales</taxon>
        <taxon>Nocardiaceae</taxon>
        <taxon>Nocardia</taxon>
    </lineage>
</organism>
<feature type="transmembrane region" description="Helical" evidence="7">
    <location>
        <begin position="91"/>
        <end position="108"/>
    </location>
</feature>
<evidence type="ECO:0000256" key="1">
    <source>
        <dbReference type="ARBA" id="ARBA00004651"/>
    </source>
</evidence>
<reference evidence="9 10" key="1">
    <citation type="submission" date="2019-09" db="EMBL/GenBank/DDBJ databases">
        <authorList>
            <person name="Wang X."/>
        </authorList>
    </citation>
    <scope>NUCLEOTIDE SEQUENCE [LARGE SCALE GENOMIC DNA]</scope>
    <source>
        <strain evidence="9 10">CICC 11023</strain>
    </source>
</reference>
<dbReference type="InterPro" id="IPR020846">
    <property type="entry name" value="MFS_dom"/>
</dbReference>
<dbReference type="OrthoDB" id="9781469at2"/>
<sequence>MSTTTVMPPGPAWVGSDARRGAGLVLFMVCSAIFMLMLDATVVSATLADIRTDFNTSIDGLQWVIDAYAIPLAGVLLTFATVGDRYGRKRMFVLGMAVFTASSLALTLSDTILQLNILRAVQGVGAAMLFATALPLLSVAFPDSAKRAKAIGIYGAVMAGASVAGPVLGGLLVTQFGWRSVFTINIPIGLVIIAIAVLRMPESPRTPERRTDWLGSLLLTGGLVAGVYCMTRGNALGWGSATSVTLAALAIALLVLFMVWQFRTAHPLFDAEEAWIRRYRNRFRRPHGDADGGLQLSRAVPHQHPRLHPAANGSAAAADQHRRVGDGTAGGDLRQADPDSDRAARDHGPRCSGHGADQRLRAR</sequence>
<evidence type="ECO:0000256" key="5">
    <source>
        <dbReference type="ARBA" id="ARBA00023136"/>
    </source>
</evidence>